<proteinExistence type="predicted"/>
<accession>A0A430HHG9</accession>
<dbReference type="EMBL" id="RXLQ01000012">
    <property type="protein sequence ID" value="RSZ56973.1"/>
    <property type="molecule type" value="Genomic_DNA"/>
</dbReference>
<dbReference type="OrthoDB" id="8768613at2"/>
<comment type="caution">
    <text evidence="1">The sequence shown here is derived from an EMBL/GenBank/DDBJ whole genome shotgun (WGS) entry which is preliminary data.</text>
</comment>
<protein>
    <submittedName>
        <fullName evidence="1">Uncharacterized protein</fullName>
    </submittedName>
</protein>
<reference evidence="1 2" key="1">
    <citation type="submission" date="2018-12" db="EMBL/GenBank/DDBJ databases">
        <authorList>
            <person name="Yang E."/>
        </authorList>
    </citation>
    <scope>NUCLEOTIDE SEQUENCE [LARGE SCALE GENOMIC DNA]</scope>
    <source>
        <strain evidence="1 2">SOD</strain>
    </source>
</reference>
<evidence type="ECO:0000313" key="2">
    <source>
        <dbReference type="Proteomes" id="UP000278085"/>
    </source>
</evidence>
<sequence length="879" mass="96253">MSIEPVTLLSLMRGADGLSAWVADAADKADPPALRRMALADLPAGLCPQRDALLADWRQVCAARELDAAWPALWRVFWATLSESGEAAAPMPRRVTPAPAPKASAAHPRAFRGTKFQPPKAAAPVLDLAAWLADDRLFDGLLARHDHARLPLRGADGAALAHGADADRVPTVAGLLAQGQWPALPDAFRRAFLWSLRTRPVDDLLAWLQLWRGLGSAPQGPALALPATLCALAPGAHAWAALALTLAPSRRTILLTALLKQRAYLLAPGALNRQQLAEIDALDADDDRFSAYINAVLDNLQRKVGVAYTLTACVLASRQKDGYRTSGLASELRACKEGADLPLDDVARMRAALGAKHEHWESIVWRKCAQVPGLPHILRETCWEKLSADVADTWLSIFTGTVWYDDDHKETEKQNDTRWRGHLAAFPAWHAGLISLSGAWQEKYARMARDYAGSWDDGETLRDSMACLAPLQRRLCRAPFSADIDIGHPLSSLAESLPPQGWQQLAAAGERTWLTVERACRRDDHAGLIGRGLAGLAQCWPAFTMRSFDAAPAGLMRVARLLGCMAWQRRSQFLSQTAHAPWFATRWTDLAPYDACRTLYRLCTGCGVQSPLPRRLREHIEGSTVLSEAQIARHCRLAMSRLPHTLLAALEQAVLRSIDQPFKLHDRSGAASHAVRLAAGIDTNRKGLRRFLREHGEGRACAYLDHPLNRAWFARHPRIDAAAWQGSTLRMDVDGLDGVRLTVANDPLDILMLGTHVGSCLGLGGSCDYSAVACLLDANKQVVYARDAAGRVLARQLLAIDERERLVCFSVYPINAGVPLLRAFHAFGEAMAASLGIDIYRHDDDDGYEVAIVLAEYWWDDGVWQDRDSYAPAPPALAS</sequence>
<dbReference type="Proteomes" id="UP000278085">
    <property type="component" value="Unassembled WGS sequence"/>
</dbReference>
<dbReference type="AlphaFoldDB" id="A0A430HHG9"/>
<dbReference type="RefSeq" id="WP_126076126.1">
    <property type="nucleotide sequence ID" value="NZ_CP051166.1"/>
</dbReference>
<organism evidence="1 2">
    <name type="scientific">Massilia atriviolacea</name>
    <dbReference type="NCBI Taxonomy" id="2495579"/>
    <lineage>
        <taxon>Bacteria</taxon>
        <taxon>Pseudomonadati</taxon>
        <taxon>Pseudomonadota</taxon>
        <taxon>Betaproteobacteria</taxon>
        <taxon>Burkholderiales</taxon>
        <taxon>Oxalobacteraceae</taxon>
        <taxon>Telluria group</taxon>
        <taxon>Massilia</taxon>
    </lineage>
</organism>
<keyword evidence="2" id="KW-1185">Reference proteome</keyword>
<evidence type="ECO:0000313" key="1">
    <source>
        <dbReference type="EMBL" id="RSZ56973.1"/>
    </source>
</evidence>
<name>A0A430HHG9_9BURK</name>
<gene>
    <name evidence="1" type="ORF">EJB06_21855</name>
</gene>